<evidence type="ECO:0000313" key="8">
    <source>
        <dbReference type="Proteomes" id="UP000295668"/>
    </source>
</evidence>
<gene>
    <name evidence="7" type="ORF">EZJ43_09635</name>
</gene>
<dbReference type="PROSITE" id="PS01302">
    <property type="entry name" value="UPF0758"/>
    <property type="match status" value="1"/>
</dbReference>
<feature type="domain" description="MPN" evidence="6">
    <location>
        <begin position="28"/>
        <end position="153"/>
    </location>
</feature>
<dbReference type="PROSITE" id="PS50249">
    <property type="entry name" value="MPN"/>
    <property type="match status" value="1"/>
</dbReference>
<dbReference type="RefSeq" id="WP_133262499.1">
    <property type="nucleotide sequence ID" value="NZ_SJCY01000005.1"/>
</dbReference>
<evidence type="ECO:0000313" key="7">
    <source>
        <dbReference type="EMBL" id="TDG36254.1"/>
    </source>
</evidence>
<evidence type="ECO:0000256" key="3">
    <source>
        <dbReference type="ARBA" id="ARBA00022801"/>
    </source>
</evidence>
<dbReference type="InterPro" id="IPR001405">
    <property type="entry name" value="UPF0758"/>
</dbReference>
<organism evidence="7 8">
    <name type="scientific">Pedobacter changchengzhani</name>
    <dbReference type="NCBI Taxonomy" id="2529274"/>
    <lineage>
        <taxon>Bacteria</taxon>
        <taxon>Pseudomonadati</taxon>
        <taxon>Bacteroidota</taxon>
        <taxon>Sphingobacteriia</taxon>
        <taxon>Sphingobacteriales</taxon>
        <taxon>Sphingobacteriaceae</taxon>
        <taxon>Pedobacter</taxon>
    </lineage>
</organism>
<dbReference type="AlphaFoldDB" id="A0A4R5MKQ4"/>
<comment type="caution">
    <text evidence="7">The sequence shown here is derived from an EMBL/GenBank/DDBJ whole genome shotgun (WGS) entry which is preliminary data.</text>
</comment>
<dbReference type="InterPro" id="IPR037518">
    <property type="entry name" value="MPN"/>
</dbReference>
<keyword evidence="5" id="KW-0482">Metalloprotease</keyword>
<dbReference type="PANTHER" id="PTHR30471">
    <property type="entry name" value="DNA REPAIR PROTEIN RADC"/>
    <property type="match status" value="1"/>
</dbReference>
<sequence length="153" mass="17218">MVQIENSLRLCEVQVTYTPDYKISERPKITSSLETYQLLKQEWDKGRINFLEEFKVILLNRANRVLGLADISIGGVSGTVVDPKIVFATALKGNCSSIIVAHNHPSGNLRPSESDIRLTKKLVECGKLLEIVVFDHVIITEYGYYSFLDEGMI</sequence>
<accession>A0A4R5MKQ4</accession>
<dbReference type="InterPro" id="IPR025657">
    <property type="entry name" value="RadC_JAB"/>
</dbReference>
<evidence type="ECO:0000256" key="5">
    <source>
        <dbReference type="ARBA" id="ARBA00023049"/>
    </source>
</evidence>
<dbReference type="Pfam" id="PF04002">
    <property type="entry name" value="RadC"/>
    <property type="match status" value="1"/>
</dbReference>
<dbReference type="OrthoDB" id="9804482at2"/>
<evidence type="ECO:0000256" key="4">
    <source>
        <dbReference type="ARBA" id="ARBA00022833"/>
    </source>
</evidence>
<proteinExistence type="predicted"/>
<protein>
    <submittedName>
        <fullName evidence="7">DNA repair protein</fullName>
    </submittedName>
</protein>
<dbReference type="SUPFAM" id="SSF102712">
    <property type="entry name" value="JAB1/MPN domain"/>
    <property type="match status" value="1"/>
</dbReference>
<dbReference type="GO" id="GO:0046872">
    <property type="term" value="F:metal ion binding"/>
    <property type="evidence" value="ECO:0007669"/>
    <property type="project" value="UniProtKB-KW"/>
</dbReference>
<evidence type="ECO:0000256" key="2">
    <source>
        <dbReference type="ARBA" id="ARBA00022723"/>
    </source>
</evidence>
<reference evidence="7 8" key="1">
    <citation type="submission" date="2019-02" db="EMBL/GenBank/DDBJ databases">
        <title>Pedobacter sp. nov., a novel speices isolated from soil of pinguins habitat in Antarcitica.</title>
        <authorList>
            <person name="He R.-H."/>
        </authorList>
    </citation>
    <scope>NUCLEOTIDE SEQUENCE [LARGE SCALE GENOMIC DNA]</scope>
    <source>
        <strain evidence="7 8">E01020</strain>
    </source>
</reference>
<evidence type="ECO:0000256" key="1">
    <source>
        <dbReference type="ARBA" id="ARBA00022670"/>
    </source>
</evidence>
<dbReference type="PANTHER" id="PTHR30471:SF3">
    <property type="entry name" value="UPF0758 PROTEIN YEES-RELATED"/>
    <property type="match status" value="1"/>
</dbReference>
<keyword evidence="1" id="KW-0645">Protease</keyword>
<name>A0A4R5MKQ4_9SPHI</name>
<dbReference type="GO" id="GO:0008237">
    <property type="term" value="F:metallopeptidase activity"/>
    <property type="evidence" value="ECO:0007669"/>
    <property type="project" value="UniProtKB-KW"/>
</dbReference>
<dbReference type="EMBL" id="SJCY01000005">
    <property type="protein sequence ID" value="TDG36254.1"/>
    <property type="molecule type" value="Genomic_DNA"/>
</dbReference>
<evidence type="ECO:0000259" key="6">
    <source>
        <dbReference type="PROSITE" id="PS50249"/>
    </source>
</evidence>
<keyword evidence="4" id="KW-0862">Zinc</keyword>
<dbReference type="InterPro" id="IPR020891">
    <property type="entry name" value="UPF0758_CS"/>
</dbReference>
<dbReference type="Proteomes" id="UP000295668">
    <property type="component" value="Unassembled WGS sequence"/>
</dbReference>
<dbReference type="Gene3D" id="3.40.140.10">
    <property type="entry name" value="Cytidine Deaminase, domain 2"/>
    <property type="match status" value="1"/>
</dbReference>
<keyword evidence="3" id="KW-0378">Hydrolase</keyword>
<dbReference type="GO" id="GO:0006508">
    <property type="term" value="P:proteolysis"/>
    <property type="evidence" value="ECO:0007669"/>
    <property type="project" value="UniProtKB-KW"/>
</dbReference>
<keyword evidence="2" id="KW-0479">Metal-binding</keyword>
<dbReference type="CDD" id="cd08071">
    <property type="entry name" value="MPN_DUF2466"/>
    <property type="match status" value="1"/>
</dbReference>
<keyword evidence="8" id="KW-1185">Reference proteome</keyword>